<dbReference type="InterPro" id="IPR002725">
    <property type="entry name" value="YgjP-like_metallopeptidase"/>
</dbReference>
<dbReference type="Gene3D" id="3.30.2010.10">
    <property type="entry name" value="Metalloproteases ('zincins'), catalytic domain"/>
    <property type="match status" value="1"/>
</dbReference>
<reference evidence="2 3" key="1">
    <citation type="journal article" date="2016" name="Sci. Rep.">
        <title>Genomic and phenotypic characterization of the species Acinetobacter venetianus.</title>
        <authorList>
            <person name="Fondi M."/>
            <person name="Maida I."/>
            <person name="Perrin E."/>
            <person name="Orlandini V."/>
            <person name="La Torre L."/>
            <person name="Bosi E."/>
            <person name="Negroni A."/>
            <person name="Zanaroli G."/>
            <person name="Fava F."/>
            <person name="Decorosi F."/>
            <person name="Giovannetti L."/>
            <person name="Viti C."/>
            <person name="Vaneechoutte M."/>
            <person name="Dijkshoorn L."/>
            <person name="Fani R."/>
        </authorList>
    </citation>
    <scope>NUCLEOTIDE SEQUENCE [LARGE SCALE GENOMIC DNA]</scope>
    <source>
        <strain evidence="2 3">LUH13518</strain>
    </source>
</reference>
<dbReference type="RefSeq" id="WP_061524005.1">
    <property type="nucleotide sequence ID" value="NZ_JRHX01000030.1"/>
</dbReference>
<proteinExistence type="predicted"/>
<accession>A0A150HY08</accession>
<dbReference type="AlphaFoldDB" id="A0A150HY08"/>
<dbReference type="Proteomes" id="UP000075544">
    <property type="component" value="Unassembled WGS sequence"/>
</dbReference>
<dbReference type="Pfam" id="PF01863">
    <property type="entry name" value="YgjP-like"/>
    <property type="match status" value="1"/>
</dbReference>
<dbReference type="PANTHER" id="PTHR30399">
    <property type="entry name" value="UNCHARACTERIZED PROTEIN YGJP"/>
    <property type="match status" value="1"/>
</dbReference>
<comment type="caution">
    <text evidence="2">The sequence shown here is derived from an EMBL/GenBank/DDBJ whole genome shotgun (WGS) entry which is preliminary data.</text>
</comment>
<organism evidence="2 3">
    <name type="scientific">Acinetobacter venetianus</name>
    <dbReference type="NCBI Taxonomy" id="52133"/>
    <lineage>
        <taxon>Bacteria</taxon>
        <taxon>Pseudomonadati</taxon>
        <taxon>Pseudomonadota</taxon>
        <taxon>Gammaproteobacteria</taxon>
        <taxon>Moraxellales</taxon>
        <taxon>Moraxellaceae</taxon>
        <taxon>Acinetobacter</taxon>
    </lineage>
</organism>
<name>A0A150HY08_9GAMM</name>
<dbReference type="PATRIC" id="fig|52133.19.peg.708"/>
<dbReference type="EMBL" id="JRHX01000030">
    <property type="protein sequence ID" value="KXZ72076.1"/>
    <property type="molecule type" value="Genomic_DNA"/>
</dbReference>
<dbReference type="InterPro" id="IPR053136">
    <property type="entry name" value="UTP_pyrophosphatase-like"/>
</dbReference>
<dbReference type="CDD" id="cd07344">
    <property type="entry name" value="M48_yhfN_like"/>
    <property type="match status" value="1"/>
</dbReference>
<evidence type="ECO:0000313" key="2">
    <source>
        <dbReference type="EMBL" id="KXZ72076.1"/>
    </source>
</evidence>
<gene>
    <name evidence="2" type="ORF">AVENLUH13518_00687</name>
</gene>
<dbReference type="PANTHER" id="PTHR30399:SF1">
    <property type="entry name" value="UTP PYROPHOSPHATASE"/>
    <property type="match status" value="1"/>
</dbReference>
<evidence type="ECO:0000259" key="1">
    <source>
        <dbReference type="Pfam" id="PF01863"/>
    </source>
</evidence>
<protein>
    <submittedName>
        <fullName evidence="2">WLM domain protein</fullName>
    </submittedName>
</protein>
<feature type="domain" description="YgjP-like metallopeptidase" evidence="1">
    <location>
        <begin position="34"/>
        <end position="241"/>
    </location>
</feature>
<sequence>MVGKDAIRTRPSSFIYGDETIPYERVLRSAKVNKILIKVHPDCRVVVHAPEVASDYDVLKAIQKRSRWVYQQLRDFRQQKEFITPRRYISGESHYYLGKQYLLKVIENDDVPSVKLLRGKFEVYVSRKDAGHIKEELDNWYKAKAKSVFLKRLEHVLDRALWVTEKPKFRVIKMQTQWGSCSPQGTLVLNPYLVKAPTQCIDYVILHELCHLAEHNHSERFYQLISQVMPDWESRKELLDNMAARLFS</sequence>
<evidence type="ECO:0000313" key="3">
    <source>
        <dbReference type="Proteomes" id="UP000075544"/>
    </source>
</evidence>